<evidence type="ECO:0000313" key="1">
    <source>
        <dbReference type="EMBL" id="SUZ66982.1"/>
    </source>
</evidence>
<dbReference type="PANTHER" id="PTHR34861">
    <property type="match status" value="1"/>
</dbReference>
<dbReference type="GO" id="GO:0004061">
    <property type="term" value="F:arylformamidase activity"/>
    <property type="evidence" value="ECO:0007669"/>
    <property type="project" value="InterPro"/>
</dbReference>
<organism evidence="1">
    <name type="scientific">marine metagenome</name>
    <dbReference type="NCBI Taxonomy" id="408172"/>
    <lineage>
        <taxon>unclassified sequences</taxon>
        <taxon>metagenomes</taxon>
        <taxon>ecological metagenomes</taxon>
    </lineage>
</organism>
<protein>
    <recommendedName>
        <fullName evidence="2">Cyclase</fullName>
    </recommendedName>
</protein>
<dbReference type="SUPFAM" id="SSF102198">
    <property type="entry name" value="Putative cyclase"/>
    <property type="match status" value="1"/>
</dbReference>
<reference evidence="1" key="1">
    <citation type="submission" date="2018-05" db="EMBL/GenBank/DDBJ databases">
        <authorList>
            <person name="Lanie J.A."/>
            <person name="Ng W.-L."/>
            <person name="Kazmierczak K.M."/>
            <person name="Andrzejewski T.M."/>
            <person name="Davidsen T.M."/>
            <person name="Wayne K.J."/>
            <person name="Tettelin H."/>
            <person name="Glass J.I."/>
            <person name="Rusch D."/>
            <person name="Podicherti R."/>
            <person name="Tsui H.-C.T."/>
            <person name="Winkler M.E."/>
        </authorList>
    </citation>
    <scope>NUCLEOTIDE SEQUENCE</scope>
</reference>
<dbReference type="InterPro" id="IPR037175">
    <property type="entry name" value="KFase_sf"/>
</dbReference>
<dbReference type="Gene3D" id="3.50.30.50">
    <property type="entry name" value="Putative cyclase"/>
    <property type="match status" value="1"/>
</dbReference>
<dbReference type="Pfam" id="PF04199">
    <property type="entry name" value="Cyclase"/>
    <property type="match status" value="1"/>
</dbReference>
<sequence length="325" mass="35467">MAKFKVIASFFSLSLFVFVSTSAESQQITSEQVDLMVTQLSNWGRWGSDDQLGTLNLITTEKRLEAARLVEHGVSVSMAQDLITESAVDNSNPFEHSMEVRPTTSNPWAVDRVGVRFHGLVHSHIDSLCHHHYRGKYYNDRSIADVTDAGCDAGSVMTMIDGIFTRAILMDIPRLKGQGWLEPGYAVTVADLESWEAETGLRVKSGDAVLLRTGRWARREALGPWASEGFAGWHVSTVEWLKERDAAIIGSDAALDVSPSGVEGVGSPVHMMVLVALGMPILDAMNLEAVAEKAVELNKWEFLLTAAPLRVQNGTGSPLNAIATF</sequence>
<gene>
    <name evidence="1" type="ORF">METZ01_LOCUS19836</name>
</gene>
<proteinExistence type="predicted"/>
<accession>A0A381PIY4</accession>
<dbReference type="PANTHER" id="PTHR34861:SF11">
    <property type="entry name" value="CYCLASE"/>
    <property type="match status" value="1"/>
</dbReference>
<name>A0A381PIY4_9ZZZZ</name>
<evidence type="ECO:0008006" key="2">
    <source>
        <dbReference type="Google" id="ProtNLM"/>
    </source>
</evidence>
<dbReference type="GO" id="GO:0019441">
    <property type="term" value="P:L-tryptophan catabolic process to kynurenine"/>
    <property type="evidence" value="ECO:0007669"/>
    <property type="project" value="InterPro"/>
</dbReference>
<dbReference type="InterPro" id="IPR007325">
    <property type="entry name" value="KFase/CYL"/>
</dbReference>
<dbReference type="EMBL" id="UINC01000999">
    <property type="protein sequence ID" value="SUZ66982.1"/>
    <property type="molecule type" value="Genomic_DNA"/>
</dbReference>
<dbReference type="AlphaFoldDB" id="A0A381PIY4"/>